<proteinExistence type="predicted"/>
<dbReference type="InterPro" id="IPR036866">
    <property type="entry name" value="RibonucZ/Hydroxyglut_hydro"/>
</dbReference>
<dbReference type="PANTHER" id="PTHR43546">
    <property type="entry name" value="UPF0173 METAL-DEPENDENT HYDROLASE MJ1163-RELATED"/>
    <property type="match status" value="1"/>
</dbReference>
<dbReference type="KEGG" id="pfm:Pyrfu_1090"/>
<dbReference type="GeneID" id="11139567"/>
<dbReference type="HOGENOM" id="CLU_070010_0_1_2"/>
<dbReference type="SUPFAM" id="SSF56281">
    <property type="entry name" value="Metallo-hydrolase/oxidoreductase"/>
    <property type="match status" value="1"/>
</dbReference>
<evidence type="ECO:0000313" key="2">
    <source>
        <dbReference type="Proteomes" id="UP000001037"/>
    </source>
</evidence>
<gene>
    <name evidence="1" type="ordered locus">Pyrfu_1090</name>
</gene>
<name>G0EF61_PYRF1</name>
<dbReference type="PANTHER" id="PTHR43546:SF8">
    <property type="entry name" value="METALLO-BETA-LACTAMASE DOMAIN-CONTAINING PROTEIN"/>
    <property type="match status" value="1"/>
</dbReference>
<dbReference type="AlphaFoldDB" id="G0EF61"/>
<dbReference type="InParanoid" id="G0EF61"/>
<sequence length="231" mass="25179">MTEKLETLTINDVEIRWLGHAGFRIAWPGGTLYVDPYKVRVSPRDGRLVLVTHEHFDHCSPEDILRVASSGATLVAPRVAESCAAKTGLKVVSVAPGDKLELGDVVIETVPAYNTNKFRAPGVVFHPKEDGRVGYLIEVGGVRIFHAGDSDNIPEYEQLRGRVDVALLPVSGVYVMTAEEAAEAAKRIQPRVAIPMHYGEFVGSEADAEKLARLLEGSGVKVVILERTTRL</sequence>
<dbReference type="eggNOG" id="arCOG00497">
    <property type="taxonomic scope" value="Archaea"/>
</dbReference>
<dbReference type="Pfam" id="PF13483">
    <property type="entry name" value="Lactamase_B_3"/>
    <property type="match status" value="1"/>
</dbReference>
<protein>
    <recommendedName>
        <fullName evidence="3">MBL fold metallo-hydrolase</fullName>
    </recommendedName>
</protein>
<dbReference type="OrthoDB" id="28313at2157"/>
<dbReference type="RefSeq" id="WP_014026635.1">
    <property type="nucleotide sequence ID" value="NC_015931.1"/>
</dbReference>
<reference evidence="1 2" key="1">
    <citation type="journal article" date="2011" name="Stand. Genomic Sci.">
        <title>Complete genome sequence of the hyperthermophilic chemolithoautotroph Pyrolobus fumarii type strain (1A).</title>
        <authorList>
            <person name="Anderson I."/>
            <person name="Goker M."/>
            <person name="Nolan M."/>
            <person name="Lucas S."/>
            <person name="Hammon N."/>
            <person name="Deshpande S."/>
            <person name="Cheng J.F."/>
            <person name="Tapia R."/>
            <person name="Han C."/>
            <person name="Goodwin L."/>
            <person name="Pitluck S."/>
            <person name="Huntemann M."/>
            <person name="Liolios K."/>
            <person name="Ivanova N."/>
            <person name="Pagani I."/>
            <person name="Mavromatis K."/>
            <person name="Ovchinikova G."/>
            <person name="Pati A."/>
            <person name="Chen A."/>
            <person name="Palaniappan K."/>
            <person name="Land M."/>
            <person name="Hauser L."/>
            <person name="Brambilla E.M."/>
            <person name="Huber H."/>
            <person name="Yasawong M."/>
            <person name="Rohde M."/>
            <person name="Spring S."/>
            <person name="Abt B."/>
            <person name="Sikorski J."/>
            <person name="Wirth R."/>
            <person name="Detter J.C."/>
            <person name="Woyke T."/>
            <person name="Bristow J."/>
            <person name="Eisen J.A."/>
            <person name="Markowitz V."/>
            <person name="Hugenholtz P."/>
            <person name="Kyrpides N.C."/>
            <person name="Klenk H.P."/>
            <person name="Lapidus A."/>
        </authorList>
    </citation>
    <scope>NUCLEOTIDE SEQUENCE [LARGE SCALE GENOMIC DNA]</scope>
    <source>
        <strain evidence="2">DSM 11204 / 1A</strain>
    </source>
</reference>
<keyword evidence="2" id="KW-1185">Reference proteome</keyword>
<organism evidence="1 2">
    <name type="scientific">Pyrolobus fumarii (strain DSM 11204 / 1A)</name>
    <dbReference type="NCBI Taxonomy" id="694429"/>
    <lineage>
        <taxon>Archaea</taxon>
        <taxon>Thermoproteota</taxon>
        <taxon>Thermoprotei</taxon>
        <taxon>Desulfurococcales</taxon>
        <taxon>Pyrodictiaceae</taxon>
        <taxon>Pyrolobus</taxon>
    </lineage>
</organism>
<dbReference type="Gene3D" id="3.60.15.10">
    <property type="entry name" value="Ribonuclease Z/Hydroxyacylglutathione hydrolase-like"/>
    <property type="match status" value="1"/>
</dbReference>
<dbReference type="STRING" id="694429.Pyrfu_1090"/>
<dbReference type="Proteomes" id="UP000001037">
    <property type="component" value="Chromosome"/>
</dbReference>
<evidence type="ECO:0000313" key="1">
    <source>
        <dbReference type="EMBL" id="AEM38958.1"/>
    </source>
</evidence>
<evidence type="ECO:0008006" key="3">
    <source>
        <dbReference type="Google" id="ProtNLM"/>
    </source>
</evidence>
<dbReference type="EMBL" id="CP002838">
    <property type="protein sequence ID" value="AEM38958.1"/>
    <property type="molecule type" value="Genomic_DNA"/>
</dbReference>
<dbReference type="InterPro" id="IPR050114">
    <property type="entry name" value="UPF0173_UPF0282_UlaG_hydrolase"/>
</dbReference>
<accession>G0EF61</accession>